<dbReference type="PROSITE" id="PS50888">
    <property type="entry name" value="BHLH"/>
    <property type="match status" value="1"/>
</dbReference>
<evidence type="ECO:0000256" key="4">
    <source>
        <dbReference type="ARBA" id="ARBA00023163"/>
    </source>
</evidence>
<keyword evidence="9" id="KW-1185">Reference proteome</keyword>
<keyword evidence="3" id="KW-0238">DNA-binding</keyword>
<dbReference type="GO" id="GO:0003700">
    <property type="term" value="F:DNA-binding transcription factor activity"/>
    <property type="evidence" value="ECO:0007669"/>
    <property type="project" value="InterPro"/>
</dbReference>
<evidence type="ECO:0000256" key="3">
    <source>
        <dbReference type="ARBA" id="ARBA00023125"/>
    </source>
</evidence>
<organism evidence="8 9">
    <name type="scientific">Capsicum annuum</name>
    <name type="common">Capsicum pepper</name>
    <dbReference type="NCBI Taxonomy" id="4072"/>
    <lineage>
        <taxon>Eukaryota</taxon>
        <taxon>Viridiplantae</taxon>
        <taxon>Streptophyta</taxon>
        <taxon>Embryophyta</taxon>
        <taxon>Tracheophyta</taxon>
        <taxon>Spermatophyta</taxon>
        <taxon>Magnoliopsida</taxon>
        <taxon>eudicotyledons</taxon>
        <taxon>Gunneridae</taxon>
        <taxon>Pentapetalae</taxon>
        <taxon>asterids</taxon>
        <taxon>lamiids</taxon>
        <taxon>Solanales</taxon>
        <taxon>Solanaceae</taxon>
        <taxon>Solanoideae</taxon>
        <taxon>Capsiceae</taxon>
        <taxon>Capsicum</taxon>
    </lineage>
</organism>
<evidence type="ECO:0000256" key="1">
    <source>
        <dbReference type="ARBA" id="ARBA00004123"/>
    </source>
</evidence>
<keyword evidence="2" id="KW-0805">Transcription regulation</keyword>
<evidence type="ECO:0000256" key="2">
    <source>
        <dbReference type="ARBA" id="ARBA00023015"/>
    </source>
</evidence>
<evidence type="ECO:0000313" key="8">
    <source>
        <dbReference type="EMBL" id="PHT63416.1"/>
    </source>
</evidence>
<comment type="caution">
    <text evidence="8">The sequence shown here is derived from an EMBL/GenBank/DDBJ whole genome shotgun (WGS) entry which is preliminary data.</text>
</comment>
<evidence type="ECO:0000256" key="5">
    <source>
        <dbReference type="ARBA" id="ARBA00023242"/>
    </source>
</evidence>
<feature type="region of interest" description="Disordered" evidence="6">
    <location>
        <begin position="243"/>
        <end position="263"/>
    </location>
</feature>
<evidence type="ECO:0000259" key="7">
    <source>
        <dbReference type="PROSITE" id="PS50888"/>
    </source>
</evidence>
<evidence type="ECO:0000256" key="6">
    <source>
        <dbReference type="SAM" id="MobiDB-lite"/>
    </source>
</evidence>
<dbReference type="Proteomes" id="UP000222542">
    <property type="component" value="Unassembled WGS sequence"/>
</dbReference>
<dbReference type="Gramene" id="PHT63416">
    <property type="protein sequence ID" value="PHT63416"/>
    <property type="gene ID" value="T459_32780"/>
</dbReference>
<dbReference type="InterPro" id="IPR011598">
    <property type="entry name" value="bHLH_dom"/>
</dbReference>
<reference evidence="8 9" key="2">
    <citation type="journal article" date="2017" name="Genome Biol.">
        <title>New reference genome sequences of hot pepper reveal the massive evolution of plant disease-resistance genes by retroduplication.</title>
        <authorList>
            <person name="Kim S."/>
            <person name="Park J."/>
            <person name="Yeom S.I."/>
            <person name="Kim Y.M."/>
            <person name="Seo E."/>
            <person name="Kim K.T."/>
            <person name="Kim M.S."/>
            <person name="Lee J.M."/>
            <person name="Cheong K."/>
            <person name="Shin H.S."/>
            <person name="Kim S.B."/>
            <person name="Han K."/>
            <person name="Lee J."/>
            <person name="Park M."/>
            <person name="Lee H.A."/>
            <person name="Lee H.Y."/>
            <person name="Lee Y."/>
            <person name="Oh S."/>
            <person name="Lee J.H."/>
            <person name="Choi E."/>
            <person name="Choi E."/>
            <person name="Lee S.E."/>
            <person name="Jeon J."/>
            <person name="Kim H."/>
            <person name="Choi G."/>
            <person name="Song H."/>
            <person name="Lee J."/>
            <person name="Lee S.C."/>
            <person name="Kwon J.K."/>
            <person name="Lee H.Y."/>
            <person name="Koo N."/>
            <person name="Hong Y."/>
            <person name="Kim R.W."/>
            <person name="Kang W.H."/>
            <person name="Huh J.H."/>
            <person name="Kang B.C."/>
            <person name="Yang T.J."/>
            <person name="Lee Y.H."/>
            <person name="Bennetzen J.L."/>
            <person name="Choi D."/>
        </authorList>
    </citation>
    <scope>NUCLEOTIDE SEQUENCE [LARGE SCALE GENOMIC DNA]</scope>
    <source>
        <strain evidence="9">cv. CM334</strain>
    </source>
</reference>
<dbReference type="GO" id="GO:0046983">
    <property type="term" value="F:protein dimerization activity"/>
    <property type="evidence" value="ECO:0007669"/>
    <property type="project" value="InterPro"/>
</dbReference>
<protein>
    <submittedName>
        <fullName evidence="8">Transcription factor</fullName>
    </submittedName>
</protein>
<dbReference type="GO" id="GO:0005634">
    <property type="term" value="C:nucleus"/>
    <property type="evidence" value="ECO:0007669"/>
    <property type="project" value="UniProtKB-SubCell"/>
</dbReference>
<keyword evidence="5" id="KW-0539">Nucleus</keyword>
<reference evidence="8 9" key="1">
    <citation type="journal article" date="2014" name="Nat. Genet.">
        <title>Genome sequence of the hot pepper provides insights into the evolution of pungency in Capsicum species.</title>
        <authorList>
            <person name="Kim S."/>
            <person name="Park M."/>
            <person name="Yeom S.I."/>
            <person name="Kim Y.M."/>
            <person name="Lee J.M."/>
            <person name="Lee H.A."/>
            <person name="Seo E."/>
            <person name="Choi J."/>
            <person name="Cheong K."/>
            <person name="Kim K.T."/>
            <person name="Jung K."/>
            <person name="Lee G.W."/>
            <person name="Oh S.K."/>
            <person name="Bae C."/>
            <person name="Kim S.B."/>
            <person name="Lee H.Y."/>
            <person name="Kim S.Y."/>
            <person name="Kim M.S."/>
            <person name="Kang B.C."/>
            <person name="Jo Y.D."/>
            <person name="Yang H.B."/>
            <person name="Jeong H.J."/>
            <person name="Kang W.H."/>
            <person name="Kwon J.K."/>
            <person name="Shin C."/>
            <person name="Lim J.Y."/>
            <person name="Park J.H."/>
            <person name="Huh J.H."/>
            <person name="Kim J.S."/>
            <person name="Kim B.D."/>
            <person name="Cohen O."/>
            <person name="Paran I."/>
            <person name="Suh M.C."/>
            <person name="Lee S.B."/>
            <person name="Kim Y.K."/>
            <person name="Shin Y."/>
            <person name="Noh S.J."/>
            <person name="Park J."/>
            <person name="Seo Y.S."/>
            <person name="Kwon S.Y."/>
            <person name="Kim H.A."/>
            <person name="Park J.M."/>
            <person name="Kim H.J."/>
            <person name="Choi S.B."/>
            <person name="Bosland P.W."/>
            <person name="Reeves G."/>
            <person name="Jo S.H."/>
            <person name="Lee B.W."/>
            <person name="Cho H.T."/>
            <person name="Choi H.S."/>
            <person name="Lee M.S."/>
            <person name="Yu Y."/>
            <person name="Do Choi Y."/>
            <person name="Park B.S."/>
            <person name="van Deynze A."/>
            <person name="Ashrafi H."/>
            <person name="Hill T."/>
            <person name="Kim W.T."/>
            <person name="Pai H.S."/>
            <person name="Ahn H.K."/>
            <person name="Yeam I."/>
            <person name="Giovannoni J.J."/>
            <person name="Rose J.K."/>
            <person name="Sorensen I."/>
            <person name="Lee S.J."/>
            <person name="Kim R.W."/>
            <person name="Choi I.Y."/>
            <person name="Choi B.S."/>
            <person name="Lim J.S."/>
            <person name="Lee Y.H."/>
            <person name="Choi D."/>
        </authorList>
    </citation>
    <scope>NUCLEOTIDE SEQUENCE [LARGE SCALE GENOMIC DNA]</scope>
    <source>
        <strain evidence="9">cv. CM334</strain>
    </source>
</reference>
<sequence>MQQQDYFQENFDFCQYLTKNKPSSSDHNNMKMGEYTYGFDIKGIKNFCSSSSIYPHHMEFQETIENNNNTPEARAINHKEAERRRRQRINSHLHTLRTLLSCNSKTDKASLLAKVVQRVRELKEQTSKIMQSETNFPSETDEITVLSSNDCLEDGRSLIKASLCCEDRLNLIPDLIETLKSLGLSPLRAEMVTLGGRIRNVVILAVDHRKESNNNSTDDDAEEEESLLLLRDALRSIIQRSSYGSTGERGKKRRVLKHGTTNY</sequence>
<dbReference type="KEGG" id="cann:107845191"/>
<dbReference type="GO" id="GO:0003677">
    <property type="term" value="F:DNA binding"/>
    <property type="evidence" value="ECO:0007669"/>
    <property type="project" value="UniProtKB-KW"/>
</dbReference>
<keyword evidence="4" id="KW-0804">Transcription</keyword>
<dbReference type="STRING" id="4072.A0A1U8ECH5"/>
<dbReference type="InterPro" id="IPR045847">
    <property type="entry name" value="AIG1-like"/>
</dbReference>
<dbReference type="OMA" id="YSFLAGN"/>
<name>A0A1U8ECH5_CAPAN</name>
<dbReference type="SUPFAM" id="SSF47459">
    <property type="entry name" value="HLH, helix-loop-helix DNA-binding domain"/>
    <property type="match status" value="1"/>
</dbReference>
<comment type="subcellular location">
    <subcellularLocation>
        <location evidence="1">Nucleus</location>
    </subcellularLocation>
</comment>
<proteinExistence type="predicted"/>
<dbReference type="AlphaFoldDB" id="A0A1U8ECH5"/>
<dbReference type="OrthoDB" id="71302at2759"/>
<dbReference type="Pfam" id="PF00010">
    <property type="entry name" value="HLH"/>
    <property type="match status" value="1"/>
</dbReference>
<gene>
    <name evidence="8" type="ORF">T459_32780</name>
</gene>
<dbReference type="InterPro" id="IPR036638">
    <property type="entry name" value="HLH_DNA-bd_sf"/>
</dbReference>
<dbReference type="SMART" id="SM00353">
    <property type="entry name" value="HLH"/>
    <property type="match status" value="1"/>
</dbReference>
<dbReference type="EMBL" id="AYRZ02000033">
    <property type="protein sequence ID" value="PHT63416.1"/>
    <property type="molecule type" value="Genomic_DNA"/>
</dbReference>
<accession>A0A1U8ECH5</accession>
<dbReference type="PANTHER" id="PTHR45844">
    <property type="entry name" value="TRANSCRIPTION FACTOR BHLH30"/>
    <property type="match status" value="1"/>
</dbReference>
<dbReference type="SMR" id="A0A1U8ECH5"/>
<dbReference type="PANTHER" id="PTHR45844:SF19">
    <property type="entry name" value="TRANSCRIPTION FACTOR BHLH106-RELATED"/>
    <property type="match status" value="1"/>
</dbReference>
<dbReference type="Gene3D" id="4.10.280.10">
    <property type="entry name" value="Helix-loop-helix DNA-binding domain"/>
    <property type="match status" value="1"/>
</dbReference>
<evidence type="ECO:0000313" key="9">
    <source>
        <dbReference type="Proteomes" id="UP000222542"/>
    </source>
</evidence>
<feature type="domain" description="BHLH" evidence="7">
    <location>
        <begin position="73"/>
        <end position="122"/>
    </location>
</feature>